<evidence type="ECO:0000256" key="1">
    <source>
        <dbReference type="ARBA" id="ARBA00023157"/>
    </source>
</evidence>
<dbReference type="PROSITE" id="PS00022">
    <property type="entry name" value="EGF_1"/>
    <property type="match status" value="1"/>
</dbReference>
<dbReference type="InterPro" id="IPR001190">
    <property type="entry name" value="SRCR"/>
</dbReference>
<evidence type="ECO:0000256" key="2">
    <source>
        <dbReference type="PROSITE-ProRule" id="PRU00076"/>
    </source>
</evidence>
<feature type="domain" description="SRCR" evidence="6">
    <location>
        <begin position="87"/>
        <end position="189"/>
    </location>
</feature>
<dbReference type="EnsemblMetazoa" id="XM_030983564">
    <property type="protein sequence ID" value="XP_030839424"/>
    <property type="gene ID" value="LOC105442025"/>
</dbReference>
<feature type="disulfide bond" evidence="3">
    <location>
        <begin position="158"/>
        <end position="168"/>
    </location>
</feature>
<dbReference type="RefSeq" id="XP_030839424.1">
    <property type="nucleotide sequence ID" value="XM_030983564.1"/>
</dbReference>
<reference evidence="7" key="2">
    <citation type="submission" date="2021-01" db="UniProtKB">
        <authorList>
            <consortium name="EnsemblMetazoa"/>
        </authorList>
    </citation>
    <scope>IDENTIFICATION</scope>
</reference>
<dbReference type="InParanoid" id="A0A7M7NU68"/>
<dbReference type="Gene3D" id="3.10.250.10">
    <property type="entry name" value="SRCR-like domain"/>
    <property type="match status" value="1"/>
</dbReference>
<evidence type="ECO:0000313" key="7">
    <source>
        <dbReference type="EnsemblMetazoa" id="XP_030839424"/>
    </source>
</evidence>
<keyword evidence="1 3" id="KW-1015">Disulfide bond</keyword>
<organism evidence="7 8">
    <name type="scientific">Strongylocentrotus purpuratus</name>
    <name type="common">Purple sea urchin</name>
    <dbReference type="NCBI Taxonomy" id="7668"/>
    <lineage>
        <taxon>Eukaryota</taxon>
        <taxon>Metazoa</taxon>
        <taxon>Echinodermata</taxon>
        <taxon>Eleutherozoa</taxon>
        <taxon>Echinozoa</taxon>
        <taxon>Echinoidea</taxon>
        <taxon>Euechinoidea</taxon>
        <taxon>Echinacea</taxon>
        <taxon>Camarodonta</taxon>
        <taxon>Echinidea</taxon>
        <taxon>Strongylocentrotidae</taxon>
        <taxon>Strongylocentrotus</taxon>
    </lineage>
</organism>
<dbReference type="SUPFAM" id="SSF57196">
    <property type="entry name" value="EGF/Laminin"/>
    <property type="match status" value="1"/>
</dbReference>
<dbReference type="GeneID" id="105442025"/>
<dbReference type="InterPro" id="IPR000742">
    <property type="entry name" value="EGF"/>
</dbReference>
<dbReference type="PROSITE" id="PS01186">
    <property type="entry name" value="EGF_2"/>
    <property type="match status" value="1"/>
</dbReference>
<name>A0A7M7NU68_STRPU</name>
<dbReference type="Proteomes" id="UP000007110">
    <property type="component" value="Unassembled WGS sequence"/>
</dbReference>
<dbReference type="CDD" id="cd00054">
    <property type="entry name" value="EGF_CA"/>
    <property type="match status" value="1"/>
</dbReference>
<dbReference type="SMART" id="SM00202">
    <property type="entry name" value="SR"/>
    <property type="match status" value="1"/>
</dbReference>
<keyword evidence="2" id="KW-0245">EGF-like domain</keyword>
<proteinExistence type="predicted"/>
<feature type="disulfide bond" evidence="3">
    <location>
        <begin position="127"/>
        <end position="188"/>
    </location>
</feature>
<feature type="disulfide bond" evidence="2">
    <location>
        <begin position="69"/>
        <end position="78"/>
    </location>
</feature>
<protein>
    <submittedName>
        <fullName evidence="7">Uncharacterized protein</fullName>
    </submittedName>
</protein>
<sequence length="195" mass="21282">MDTFTLSIKESTTTDVSTTTSTSGALSTTQAGYQESTIRVTTSDTVCNPSPCENNGTCVPLSGESSCSCADGFSGSRCHRNRYLLSVSLHGGNHSGEGRVGFRNNYDPYTIAYMSHSWSMSMSHMVCQDLGFGGAIATMSGDMFPTTEALVEIGEIHCPLHYTTFTECWYSTLRLRNTSIIYHIAVKCCTYFMLD</sequence>
<dbReference type="Gene3D" id="2.10.25.10">
    <property type="entry name" value="Laminin"/>
    <property type="match status" value="1"/>
</dbReference>
<reference evidence="8" key="1">
    <citation type="submission" date="2015-02" db="EMBL/GenBank/DDBJ databases">
        <title>Genome sequencing for Strongylocentrotus purpuratus.</title>
        <authorList>
            <person name="Murali S."/>
            <person name="Liu Y."/>
            <person name="Vee V."/>
            <person name="English A."/>
            <person name="Wang M."/>
            <person name="Skinner E."/>
            <person name="Han Y."/>
            <person name="Muzny D.M."/>
            <person name="Worley K.C."/>
            <person name="Gibbs R.A."/>
        </authorList>
    </citation>
    <scope>NUCLEOTIDE SEQUENCE</scope>
</reference>
<comment type="caution">
    <text evidence="3">Lacks conserved residue(s) required for the propagation of feature annotation.</text>
</comment>
<accession>A0A7M7NU68</accession>
<evidence type="ECO:0000256" key="4">
    <source>
        <dbReference type="SAM" id="MobiDB-lite"/>
    </source>
</evidence>
<dbReference type="PROSITE" id="PS50026">
    <property type="entry name" value="EGF_3"/>
    <property type="match status" value="1"/>
</dbReference>
<dbReference type="KEGG" id="spu:105442025"/>
<dbReference type="AlphaFoldDB" id="A0A7M7NU68"/>
<evidence type="ECO:0000259" key="6">
    <source>
        <dbReference type="PROSITE" id="PS50287"/>
    </source>
</evidence>
<dbReference type="PROSITE" id="PS50287">
    <property type="entry name" value="SRCR_2"/>
    <property type="match status" value="1"/>
</dbReference>
<dbReference type="GO" id="GO:0016020">
    <property type="term" value="C:membrane"/>
    <property type="evidence" value="ECO:0007669"/>
    <property type="project" value="InterPro"/>
</dbReference>
<evidence type="ECO:0000259" key="5">
    <source>
        <dbReference type="PROSITE" id="PS50026"/>
    </source>
</evidence>
<dbReference type="InterPro" id="IPR036772">
    <property type="entry name" value="SRCR-like_dom_sf"/>
</dbReference>
<feature type="compositionally biased region" description="Low complexity" evidence="4">
    <location>
        <begin position="11"/>
        <end position="29"/>
    </location>
</feature>
<dbReference type="Pfam" id="PF00008">
    <property type="entry name" value="EGF"/>
    <property type="match status" value="1"/>
</dbReference>
<evidence type="ECO:0000313" key="8">
    <source>
        <dbReference type="Proteomes" id="UP000007110"/>
    </source>
</evidence>
<keyword evidence="8" id="KW-1185">Reference proteome</keyword>
<feature type="region of interest" description="Disordered" evidence="4">
    <location>
        <begin position="11"/>
        <end position="32"/>
    </location>
</feature>
<feature type="domain" description="EGF-like" evidence="5">
    <location>
        <begin position="43"/>
        <end position="79"/>
    </location>
</feature>
<evidence type="ECO:0000256" key="3">
    <source>
        <dbReference type="PROSITE-ProRule" id="PRU00196"/>
    </source>
</evidence>
<dbReference type="Pfam" id="PF00530">
    <property type="entry name" value="SRCR"/>
    <property type="match status" value="1"/>
</dbReference>
<dbReference type="SUPFAM" id="SSF56487">
    <property type="entry name" value="SRCR-like"/>
    <property type="match status" value="1"/>
</dbReference>
<dbReference type="SMART" id="SM00181">
    <property type="entry name" value="EGF"/>
    <property type="match status" value="1"/>
</dbReference>
<dbReference type="OrthoDB" id="6132182at2759"/>